<accession>D4BGN1</accession>
<keyword evidence="1" id="KW-0472">Membrane</keyword>
<dbReference type="HOGENOM" id="CLU_3249262_0_0_6"/>
<proteinExistence type="predicted"/>
<reference evidence="2 3" key="1">
    <citation type="submission" date="2010-02" db="EMBL/GenBank/DDBJ databases">
        <authorList>
            <person name="Weinstock G."/>
            <person name="Sodergren E."/>
            <person name="Clifton S."/>
            <person name="Fulton L."/>
            <person name="Fulton B."/>
            <person name="Courtney L."/>
            <person name="Fronick C."/>
            <person name="Harrison M."/>
            <person name="Strong C."/>
            <person name="Farmer C."/>
            <person name="Delahaunty K."/>
            <person name="Markovic C."/>
            <person name="Hall O."/>
            <person name="Minx P."/>
            <person name="Tomlinson C."/>
            <person name="Mitreva M."/>
            <person name="Nelson J."/>
            <person name="Hou S."/>
            <person name="Wollam A."/>
            <person name="Pepin K.H."/>
            <person name="Johnson M."/>
            <person name="Bhonagiri V."/>
            <person name="Zhang X."/>
            <person name="Suruliraj S."/>
            <person name="Warren W."/>
            <person name="Chinwalla A."/>
            <person name="Mardis E.R."/>
            <person name="Wilson R.K."/>
        </authorList>
    </citation>
    <scope>NUCLEOTIDE SEQUENCE [LARGE SCALE GENOMIC DNA]</scope>
    <source>
        <strain evidence="2 3">ATCC 29220</strain>
    </source>
</reference>
<dbReference type="Proteomes" id="UP000003880">
    <property type="component" value="Unassembled WGS sequence"/>
</dbReference>
<comment type="caution">
    <text evidence="2">The sequence shown here is derived from an EMBL/GenBank/DDBJ whole genome shotgun (WGS) entry which is preliminary data.</text>
</comment>
<dbReference type="AlphaFoldDB" id="D4BGN1"/>
<feature type="transmembrane region" description="Helical" evidence="1">
    <location>
        <begin position="13"/>
        <end position="37"/>
    </location>
</feature>
<sequence length="42" mass="4889">MPDEKILSCNYELINYFTIMGLSLYLILIVAVPLISFHQRCL</sequence>
<name>D4BGN1_9ENTR</name>
<keyword evidence="1" id="KW-1133">Transmembrane helix</keyword>
<protein>
    <submittedName>
        <fullName evidence="2">Uncharacterized protein</fullName>
    </submittedName>
</protein>
<organism evidence="2 3">
    <name type="scientific">Citrobacter youngae ATCC 29220</name>
    <dbReference type="NCBI Taxonomy" id="500640"/>
    <lineage>
        <taxon>Bacteria</taxon>
        <taxon>Pseudomonadati</taxon>
        <taxon>Pseudomonadota</taxon>
        <taxon>Gammaproteobacteria</taxon>
        <taxon>Enterobacterales</taxon>
        <taxon>Enterobacteriaceae</taxon>
        <taxon>Citrobacter</taxon>
        <taxon>Citrobacter freundii complex</taxon>
    </lineage>
</organism>
<evidence type="ECO:0000313" key="3">
    <source>
        <dbReference type="Proteomes" id="UP000003880"/>
    </source>
</evidence>
<keyword evidence="1" id="KW-0812">Transmembrane</keyword>
<gene>
    <name evidence="2" type="ORF">CIT292_09681</name>
</gene>
<evidence type="ECO:0000313" key="2">
    <source>
        <dbReference type="EMBL" id="EFE06631.1"/>
    </source>
</evidence>
<evidence type="ECO:0000256" key="1">
    <source>
        <dbReference type="SAM" id="Phobius"/>
    </source>
</evidence>
<dbReference type="EMBL" id="ABWL02000021">
    <property type="protein sequence ID" value="EFE06631.1"/>
    <property type="molecule type" value="Genomic_DNA"/>
</dbReference>